<dbReference type="PANTHER" id="PTHR32494">
    <property type="entry name" value="ALLANTOATE DEIMINASE-RELATED"/>
    <property type="match status" value="1"/>
</dbReference>
<organism evidence="2">
    <name type="scientific">freshwater metagenome</name>
    <dbReference type="NCBI Taxonomy" id="449393"/>
    <lineage>
        <taxon>unclassified sequences</taxon>
        <taxon>metagenomes</taxon>
        <taxon>ecological metagenomes</taxon>
    </lineage>
</organism>
<dbReference type="NCBIfam" id="TIGR01879">
    <property type="entry name" value="hydantase"/>
    <property type="match status" value="1"/>
</dbReference>
<dbReference type="InterPro" id="IPR010158">
    <property type="entry name" value="Amidase_Cbmase"/>
</dbReference>
<dbReference type="GO" id="GO:0016813">
    <property type="term" value="F:hydrolase activity, acting on carbon-nitrogen (but not peptide) bonds, in linear amidines"/>
    <property type="evidence" value="ECO:0007669"/>
    <property type="project" value="InterPro"/>
</dbReference>
<dbReference type="Gene3D" id="3.40.630.10">
    <property type="entry name" value="Zn peptidases"/>
    <property type="match status" value="1"/>
</dbReference>
<dbReference type="PANTHER" id="PTHR32494:SF5">
    <property type="entry name" value="ALLANTOATE AMIDOHYDROLASE"/>
    <property type="match status" value="1"/>
</dbReference>
<accession>A0A6J7EGR7</accession>
<sequence>MTGFDTLWAELEPIGRHASTGGYRRYAYDQAELECREWFTSTAQARGLDVEVDRNGNLWAWWIPPGVSAEAPALVIGSHLDSVPDGGAFDGPLGVVSSFAALDAARGGGLAPVGPIAVVAFADEEGARFGIACAGSRLMTGQLHPDKARALVGRDGATMAEAMDAVGHDSSGLGRDDERMARIAMYVELHVEQGRSLIDQQASVGVATSIWPHGRYRFTFRGVADHAGTTRMEDRHDPMIAFARTVLSADASARLSESRATFGRLEVEPNGTNAIPSVVRAWLDARARDQGVLDEMLERITADAASGALANGTQVDVTAESVSGILEFDEDLRDRLARLIASEQGVDTIPVLPTGAGHDAGILSAAGIHTAMIFVRNPTGVSHSPHEHAERDDCLAGVEALTAVLREFA</sequence>
<dbReference type="InterPro" id="IPR002933">
    <property type="entry name" value="Peptidase_M20"/>
</dbReference>
<proteinExistence type="predicted"/>
<dbReference type="AlphaFoldDB" id="A0A6J7EGR7"/>
<dbReference type="CDD" id="cd03884">
    <property type="entry name" value="M20_bAS"/>
    <property type="match status" value="1"/>
</dbReference>
<dbReference type="EMBL" id="CAFBLS010000189">
    <property type="protein sequence ID" value="CAB4882156.1"/>
    <property type="molecule type" value="Genomic_DNA"/>
</dbReference>
<dbReference type="Pfam" id="PF01546">
    <property type="entry name" value="Peptidase_M20"/>
    <property type="match status" value="1"/>
</dbReference>
<name>A0A6J7EGR7_9ZZZZ</name>
<dbReference type="SUPFAM" id="SSF55031">
    <property type="entry name" value="Bacterial exopeptidase dimerisation domain"/>
    <property type="match status" value="1"/>
</dbReference>
<evidence type="ECO:0000256" key="1">
    <source>
        <dbReference type="ARBA" id="ARBA00022801"/>
    </source>
</evidence>
<dbReference type="Gene3D" id="3.30.70.360">
    <property type="match status" value="1"/>
</dbReference>
<dbReference type="NCBIfam" id="NF006770">
    <property type="entry name" value="PRK09290.1-4"/>
    <property type="match status" value="1"/>
</dbReference>
<keyword evidence="1" id="KW-0378">Hydrolase</keyword>
<dbReference type="PIRSF" id="PIRSF001235">
    <property type="entry name" value="Amidase_carbamoylase"/>
    <property type="match status" value="1"/>
</dbReference>
<dbReference type="InterPro" id="IPR036264">
    <property type="entry name" value="Bact_exopeptidase_dim_dom"/>
</dbReference>
<protein>
    <submittedName>
        <fullName evidence="2">Unannotated protein</fullName>
    </submittedName>
</protein>
<reference evidence="2" key="1">
    <citation type="submission" date="2020-05" db="EMBL/GenBank/DDBJ databases">
        <authorList>
            <person name="Chiriac C."/>
            <person name="Salcher M."/>
            <person name="Ghai R."/>
            <person name="Kavagutti S V."/>
        </authorList>
    </citation>
    <scope>NUCLEOTIDE SEQUENCE</scope>
</reference>
<dbReference type="SUPFAM" id="SSF53187">
    <property type="entry name" value="Zn-dependent exopeptidases"/>
    <property type="match status" value="1"/>
</dbReference>
<evidence type="ECO:0000313" key="2">
    <source>
        <dbReference type="EMBL" id="CAB4882156.1"/>
    </source>
</evidence>
<gene>
    <name evidence="2" type="ORF">UFOPK3402_01411</name>
</gene>